<feature type="signal peptide" evidence="8">
    <location>
        <begin position="1"/>
        <end position="27"/>
    </location>
</feature>
<evidence type="ECO:0000256" key="3">
    <source>
        <dbReference type="ARBA" id="ARBA00022452"/>
    </source>
</evidence>
<proteinExistence type="inferred from homology"/>
<dbReference type="NCBIfam" id="TIGR04057">
    <property type="entry name" value="SusC_RagA_signa"/>
    <property type="match status" value="1"/>
</dbReference>
<dbReference type="Gene3D" id="2.60.40.1120">
    <property type="entry name" value="Carboxypeptidase-like, regulatory domain"/>
    <property type="match status" value="1"/>
</dbReference>
<reference evidence="10 11" key="1">
    <citation type="submission" date="2023-08" db="EMBL/GenBank/DDBJ databases">
        <title>Draft genome sequence of Algoriphagus taiwanensis.</title>
        <authorList>
            <person name="Takatani N."/>
            <person name="Hosokawa M."/>
            <person name="Sawabe T."/>
        </authorList>
    </citation>
    <scope>NUCLEOTIDE SEQUENCE [LARGE SCALE GENOMIC DNA]</scope>
    <source>
        <strain evidence="10 11">JCM 19755</strain>
    </source>
</reference>
<dbReference type="InterPro" id="IPR012910">
    <property type="entry name" value="Plug_dom"/>
</dbReference>
<evidence type="ECO:0000256" key="1">
    <source>
        <dbReference type="ARBA" id="ARBA00004571"/>
    </source>
</evidence>
<keyword evidence="11" id="KW-1185">Reference proteome</keyword>
<dbReference type="PROSITE" id="PS51257">
    <property type="entry name" value="PROKAR_LIPOPROTEIN"/>
    <property type="match status" value="1"/>
</dbReference>
<evidence type="ECO:0000313" key="11">
    <source>
        <dbReference type="Proteomes" id="UP001307705"/>
    </source>
</evidence>
<evidence type="ECO:0000256" key="6">
    <source>
        <dbReference type="ARBA" id="ARBA00023237"/>
    </source>
</evidence>
<dbReference type="InterPro" id="IPR008969">
    <property type="entry name" value="CarboxyPept-like_regulatory"/>
</dbReference>
<dbReference type="InterPro" id="IPR023997">
    <property type="entry name" value="TonB-dep_OMP_SusC/RagA_CS"/>
</dbReference>
<protein>
    <submittedName>
        <fullName evidence="10">SusC/RagA family TonB-linked outer membrane protein</fullName>
    </submittedName>
</protein>
<accession>A0ABQ6Q5S4</accession>
<evidence type="ECO:0000313" key="10">
    <source>
        <dbReference type="EMBL" id="GMQ35524.1"/>
    </source>
</evidence>
<sequence>MKTLYLFPFGCLAVLFLVFGCLTPASAMQSSSGISGTVLEKDTGIPVPGALVLVVNPKTSAVTDETGKFSLNLQPGIYELRISFIGFKMVQQTVEVQSGQVQLDILMEPEEIGLDQVEVLSTGYQQIPKERATGSFAFLDQELVDRRVSTNVLERLEDVTPGLIFNRTGALNDPISIRGRSTLFGNTLPLIIIDNLPYEGPIENINPNDVASITVLKDAAAASIWGAQAGNGVIVITTKSGNFNQPIQVSLQSNLTLVEEQDLFYQPLMDIGDFIEQERNLFNSGFYNARITNAARLPVSPVVETLLAAREGRISEEEANNRLSQFATQDSRRELSRHYYRPEMRFQNAIQVSGGGEKYRFNFSGGLDSNLEDVIGNDNRRITLNARQDWRLLGGKLDIATGIALAKSDRSVKTALPDLFPYESLADSQGNPLPVVGLLNTRFVESTRDSELLDWRFIPLEEINRRNQLTTAMDWRANLGLTYKIAEGLTAQVLYQFWNNQNTSRNIETTDLYAVRHQINSFTQVDSDGNLSFPIPRGGRLNQQITNSLSHNLRANLSYRLVRENHEINALGGWELRDLQTRSDQALYYGYDDATGLSSPVDYISQFRLYQNQGNLQTIPYQGNHAGLVDRYVSYFGNAAYTYRNRYTFSASARRDMSNLFGVETNQRGVPLWSTGLGWTISEEEFYGMEYLPYLKLRASFGYNGNIDKSTTAFTTLFYQNFHPYVTGLRNAFITNPPNPNLRWEKIRIINLGLDFENKSGRIGGSLEFYSKRGEDLIGESEVPDSNGIYVVRGNFSETQTTGFDLVLNTVNLVKPIRWTTQFLMSGIRDEVLSFEGTRTISQYLGGAGNVVPQEGRPLFSVYSYPWGGLDPDTGNPLGFVDGELSDNYSQIIGGLTPETLKFHGSSRPTLFGSIRNDFEWKGWSLSINMSYRMGYYYRRRSVDYAALSRGQISHSDYTDRWREPGDELITQIPSQPAGLNTLRQSFYQSSSVLVERGDHIRLQDIRLGYAWDQVNSPGLPFQRLEIFTYLNNVGILWKATSDPLDPDFPTMRPLRSAAFGLRMNF</sequence>
<dbReference type="Gene3D" id="2.170.130.10">
    <property type="entry name" value="TonB-dependent receptor, plug domain"/>
    <property type="match status" value="1"/>
</dbReference>
<dbReference type="InterPro" id="IPR037066">
    <property type="entry name" value="Plug_dom_sf"/>
</dbReference>
<dbReference type="SUPFAM" id="SSF49464">
    <property type="entry name" value="Carboxypeptidase regulatory domain-like"/>
    <property type="match status" value="1"/>
</dbReference>
<dbReference type="EMBL" id="BTPE01000020">
    <property type="protein sequence ID" value="GMQ35524.1"/>
    <property type="molecule type" value="Genomic_DNA"/>
</dbReference>
<feature type="chain" id="PRO_5045481455" evidence="8">
    <location>
        <begin position="28"/>
        <end position="1066"/>
    </location>
</feature>
<dbReference type="NCBIfam" id="TIGR04056">
    <property type="entry name" value="OMP_RagA_SusC"/>
    <property type="match status" value="1"/>
</dbReference>
<keyword evidence="2 7" id="KW-0813">Transport</keyword>
<evidence type="ECO:0000256" key="5">
    <source>
        <dbReference type="ARBA" id="ARBA00023136"/>
    </source>
</evidence>
<dbReference type="Pfam" id="PF13715">
    <property type="entry name" value="CarbopepD_reg_2"/>
    <property type="match status" value="1"/>
</dbReference>
<dbReference type="RefSeq" id="WP_338230353.1">
    <property type="nucleotide sequence ID" value="NZ_BTPE01000020.1"/>
</dbReference>
<gene>
    <name evidence="10" type="ORF">Ataiwa_37970</name>
</gene>
<dbReference type="InterPro" id="IPR023996">
    <property type="entry name" value="TonB-dep_OMP_SusC/RagA"/>
</dbReference>
<keyword evidence="5 7" id="KW-0472">Membrane</keyword>
<dbReference type="Gene3D" id="2.40.170.20">
    <property type="entry name" value="TonB-dependent receptor, beta-barrel domain"/>
    <property type="match status" value="1"/>
</dbReference>
<dbReference type="SUPFAM" id="SSF56935">
    <property type="entry name" value="Porins"/>
    <property type="match status" value="1"/>
</dbReference>
<evidence type="ECO:0000256" key="8">
    <source>
        <dbReference type="SAM" id="SignalP"/>
    </source>
</evidence>
<dbReference type="Pfam" id="PF07715">
    <property type="entry name" value="Plug"/>
    <property type="match status" value="1"/>
</dbReference>
<comment type="caution">
    <text evidence="10">The sequence shown here is derived from an EMBL/GenBank/DDBJ whole genome shotgun (WGS) entry which is preliminary data.</text>
</comment>
<comment type="subcellular location">
    <subcellularLocation>
        <location evidence="1 7">Cell outer membrane</location>
        <topology evidence="1 7">Multi-pass membrane protein</topology>
    </subcellularLocation>
</comment>
<keyword evidence="4 7" id="KW-0812">Transmembrane</keyword>
<feature type="domain" description="TonB-dependent receptor plug" evidence="9">
    <location>
        <begin position="129"/>
        <end position="233"/>
    </location>
</feature>
<keyword evidence="6 7" id="KW-0998">Cell outer membrane</keyword>
<evidence type="ECO:0000256" key="7">
    <source>
        <dbReference type="PROSITE-ProRule" id="PRU01360"/>
    </source>
</evidence>
<dbReference type="PROSITE" id="PS52016">
    <property type="entry name" value="TONB_DEPENDENT_REC_3"/>
    <property type="match status" value="1"/>
</dbReference>
<dbReference type="Proteomes" id="UP001307705">
    <property type="component" value="Unassembled WGS sequence"/>
</dbReference>
<evidence type="ECO:0000259" key="9">
    <source>
        <dbReference type="Pfam" id="PF07715"/>
    </source>
</evidence>
<dbReference type="InterPro" id="IPR039426">
    <property type="entry name" value="TonB-dep_rcpt-like"/>
</dbReference>
<evidence type="ECO:0000256" key="2">
    <source>
        <dbReference type="ARBA" id="ARBA00022448"/>
    </source>
</evidence>
<evidence type="ECO:0000256" key="4">
    <source>
        <dbReference type="ARBA" id="ARBA00022692"/>
    </source>
</evidence>
<comment type="similarity">
    <text evidence="7">Belongs to the TonB-dependent receptor family.</text>
</comment>
<organism evidence="10 11">
    <name type="scientific">Algoriphagus taiwanensis</name>
    <dbReference type="NCBI Taxonomy" id="1445656"/>
    <lineage>
        <taxon>Bacteria</taxon>
        <taxon>Pseudomonadati</taxon>
        <taxon>Bacteroidota</taxon>
        <taxon>Cytophagia</taxon>
        <taxon>Cytophagales</taxon>
        <taxon>Cyclobacteriaceae</taxon>
        <taxon>Algoriphagus</taxon>
    </lineage>
</organism>
<keyword evidence="8" id="KW-0732">Signal</keyword>
<dbReference type="InterPro" id="IPR036942">
    <property type="entry name" value="Beta-barrel_TonB_sf"/>
</dbReference>
<keyword evidence="3 7" id="KW-1134">Transmembrane beta strand</keyword>
<name>A0ABQ6Q5S4_9BACT</name>